<proteinExistence type="predicted"/>
<comment type="caution">
    <text evidence="2">The sequence shown here is derived from an EMBL/GenBank/DDBJ whole genome shotgun (WGS) entry which is preliminary data.</text>
</comment>
<dbReference type="InterPro" id="IPR025364">
    <property type="entry name" value="DUF4268"/>
</dbReference>
<dbReference type="AlphaFoldDB" id="A0A7W6HUP4"/>
<gene>
    <name evidence="2" type="ORF">GGR14_001059</name>
</gene>
<dbReference type="GeneID" id="93099493"/>
<dbReference type="RefSeq" id="WP_221230302.1">
    <property type="nucleotide sequence ID" value="NZ_AP028155.1"/>
</dbReference>
<dbReference type="Proteomes" id="UP000546007">
    <property type="component" value="Unassembled WGS sequence"/>
</dbReference>
<evidence type="ECO:0000259" key="1">
    <source>
        <dbReference type="Pfam" id="PF14088"/>
    </source>
</evidence>
<dbReference type="EMBL" id="JACIES010000002">
    <property type="protein sequence ID" value="MBB4025287.1"/>
    <property type="molecule type" value="Genomic_DNA"/>
</dbReference>
<organism evidence="2 3">
    <name type="scientific">Butyricimonas faecihominis</name>
    <dbReference type="NCBI Taxonomy" id="1472416"/>
    <lineage>
        <taxon>Bacteria</taxon>
        <taxon>Pseudomonadati</taxon>
        <taxon>Bacteroidota</taxon>
        <taxon>Bacteroidia</taxon>
        <taxon>Bacteroidales</taxon>
        <taxon>Odoribacteraceae</taxon>
        <taxon>Butyricimonas</taxon>
    </lineage>
</organism>
<dbReference type="Pfam" id="PF14088">
    <property type="entry name" value="DUF4268"/>
    <property type="match status" value="1"/>
</dbReference>
<feature type="domain" description="DUF4268" evidence="1">
    <location>
        <begin position="33"/>
        <end position="164"/>
    </location>
</feature>
<sequence>MKYFVIFAIFAGLSLHTNFNLSEVFTKEEAKEIRVKFWEGFKRYCKRKHIYRKWVLTGVKIRSTQLKFYADREKALVLFQIDHKNELRRFEVYECMLSYQTLFRAECGDELKWEEEYTGIEGQEISAIYFELRGVNLYREEDHERIYAFFAEKMPLLEDLYYEYRDLINERLKQNDN</sequence>
<reference evidence="2 3" key="1">
    <citation type="submission" date="2020-08" db="EMBL/GenBank/DDBJ databases">
        <title>Genomic Encyclopedia of Type Strains, Phase IV (KMG-IV): sequencing the most valuable type-strain genomes for metagenomic binning, comparative biology and taxonomic classification.</title>
        <authorList>
            <person name="Goeker M."/>
        </authorList>
    </citation>
    <scope>NUCLEOTIDE SEQUENCE [LARGE SCALE GENOMIC DNA]</scope>
    <source>
        <strain evidence="2 3">DSM 105721</strain>
    </source>
</reference>
<keyword evidence="3" id="KW-1185">Reference proteome</keyword>
<evidence type="ECO:0000313" key="2">
    <source>
        <dbReference type="EMBL" id="MBB4025287.1"/>
    </source>
</evidence>
<evidence type="ECO:0000313" key="3">
    <source>
        <dbReference type="Proteomes" id="UP000546007"/>
    </source>
</evidence>
<accession>A0A7W6HUP4</accession>
<name>A0A7W6HUP4_9BACT</name>
<protein>
    <recommendedName>
        <fullName evidence="1">DUF4268 domain-containing protein</fullName>
    </recommendedName>
</protein>